<keyword evidence="4 7" id="KW-0812">Transmembrane</keyword>
<dbReference type="Proteomes" id="UP000663505">
    <property type="component" value="Chromosome"/>
</dbReference>
<comment type="subcellular location">
    <subcellularLocation>
        <location evidence="1 7">Cell membrane</location>
        <topology evidence="1 7">Multi-pass membrane protein</topology>
    </subcellularLocation>
</comment>
<dbReference type="RefSeq" id="WP_206656200.1">
    <property type="nucleotide sequence ID" value="NZ_CP071182.1"/>
</dbReference>
<dbReference type="GO" id="GO:0005886">
    <property type="term" value="C:plasma membrane"/>
    <property type="evidence" value="ECO:0007669"/>
    <property type="project" value="UniProtKB-SubCell"/>
</dbReference>
<keyword evidence="9" id="KW-1185">Reference proteome</keyword>
<dbReference type="PANTHER" id="PTHR33508">
    <property type="entry name" value="UPF0056 MEMBRANE PROTEIN YHCE"/>
    <property type="match status" value="1"/>
</dbReference>
<evidence type="ECO:0000256" key="2">
    <source>
        <dbReference type="ARBA" id="ARBA00009784"/>
    </source>
</evidence>
<keyword evidence="6 7" id="KW-0472">Membrane</keyword>
<dbReference type="NCBIfam" id="TIGR00427">
    <property type="entry name" value="NAAT family transporter"/>
    <property type="match status" value="1"/>
</dbReference>
<dbReference type="PANTHER" id="PTHR33508:SF1">
    <property type="entry name" value="UPF0056 MEMBRANE PROTEIN YHCE"/>
    <property type="match status" value="1"/>
</dbReference>
<feature type="transmembrane region" description="Helical" evidence="7">
    <location>
        <begin position="222"/>
        <end position="240"/>
    </location>
</feature>
<feature type="transmembrane region" description="Helical" evidence="7">
    <location>
        <begin position="44"/>
        <end position="66"/>
    </location>
</feature>
<evidence type="ECO:0000256" key="1">
    <source>
        <dbReference type="ARBA" id="ARBA00004651"/>
    </source>
</evidence>
<sequence>MFAFFIHALISVFAVLNPLGILPTFIALTGGYTQQEQRQVAKRTILNSFLILLAFLLLGNLILQWFSITISAFRVAGGILLFGIAYDLLHAKLSSIQDPSEEKSELSPQRKTQDTANGPLQSALHKTVNGAANGTANGTANGHPKEDITLTPLAIPVVAGPGTITSVMALSAGTDIVSRSIVVFLAFSVVLAVTFLIFYYATHIHRRITQTQLNVVTRLMGFILSIIAIQMAATGLGQLFPGLMHM</sequence>
<dbReference type="AlphaFoldDB" id="A0A9X7W000"/>
<evidence type="ECO:0000256" key="7">
    <source>
        <dbReference type="RuleBase" id="RU362048"/>
    </source>
</evidence>
<proteinExistence type="inferred from homology"/>
<organism evidence="8 9">
    <name type="scientific">Alicyclobacillus mengziensis</name>
    <dbReference type="NCBI Taxonomy" id="2931921"/>
    <lineage>
        <taxon>Bacteria</taxon>
        <taxon>Bacillati</taxon>
        <taxon>Bacillota</taxon>
        <taxon>Bacilli</taxon>
        <taxon>Bacillales</taxon>
        <taxon>Alicyclobacillaceae</taxon>
        <taxon>Alicyclobacillus</taxon>
    </lineage>
</organism>
<dbReference type="EMBL" id="CP071182">
    <property type="protein sequence ID" value="QSO46838.1"/>
    <property type="molecule type" value="Genomic_DNA"/>
</dbReference>
<evidence type="ECO:0000256" key="6">
    <source>
        <dbReference type="ARBA" id="ARBA00023136"/>
    </source>
</evidence>
<dbReference type="Pfam" id="PF01914">
    <property type="entry name" value="MarC"/>
    <property type="match status" value="2"/>
</dbReference>
<feature type="transmembrane region" description="Helical" evidence="7">
    <location>
        <begin position="6"/>
        <end position="32"/>
    </location>
</feature>
<accession>A0A9X7W000</accession>
<comment type="similarity">
    <text evidence="2 7">Belongs to the UPF0056 (MarC) family.</text>
</comment>
<feature type="transmembrane region" description="Helical" evidence="7">
    <location>
        <begin position="72"/>
        <end position="89"/>
    </location>
</feature>
<keyword evidence="3" id="KW-1003">Cell membrane</keyword>
<evidence type="ECO:0000256" key="4">
    <source>
        <dbReference type="ARBA" id="ARBA00022692"/>
    </source>
</evidence>
<feature type="transmembrane region" description="Helical" evidence="7">
    <location>
        <begin position="180"/>
        <end position="201"/>
    </location>
</feature>
<evidence type="ECO:0000313" key="9">
    <source>
        <dbReference type="Proteomes" id="UP000663505"/>
    </source>
</evidence>
<keyword evidence="5 7" id="KW-1133">Transmembrane helix</keyword>
<evidence type="ECO:0000256" key="3">
    <source>
        <dbReference type="ARBA" id="ARBA00022475"/>
    </source>
</evidence>
<gene>
    <name evidence="8" type="ORF">JZ786_20775</name>
</gene>
<reference evidence="8 9" key="1">
    <citation type="submission" date="2021-02" db="EMBL/GenBank/DDBJ databases">
        <title>Alicyclobacillus curvatus sp. nov. and Alicyclobacillus mengziensis sp. nov., two acidophilic bacteria isolated from acid mine drainage.</title>
        <authorList>
            <person name="Huang Y."/>
        </authorList>
    </citation>
    <scope>NUCLEOTIDE SEQUENCE [LARGE SCALE GENOMIC DNA]</scope>
    <source>
        <strain evidence="8 9">S30H14</strain>
    </source>
</reference>
<evidence type="ECO:0000256" key="5">
    <source>
        <dbReference type="ARBA" id="ARBA00022989"/>
    </source>
</evidence>
<dbReference type="KEGG" id="afx:JZ786_20775"/>
<feature type="transmembrane region" description="Helical" evidence="7">
    <location>
        <begin position="153"/>
        <end position="174"/>
    </location>
</feature>
<dbReference type="InterPro" id="IPR002771">
    <property type="entry name" value="Multi_antbiot-R_MarC"/>
</dbReference>
<protein>
    <recommendedName>
        <fullName evidence="7">UPF0056 membrane protein</fullName>
    </recommendedName>
</protein>
<evidence type="ECO:0000313" key="8">
    <source>
        <dbReference type="EMBL" id="QSO46838.1"/>
    </source>
</evidence>
<name>A0A9X7W000_9BACL</name>